<dbReference type="PROSITE" id="PS00318">
    <property type="entry name" value="HMG_COA_REDUCTASE_2"/>
    <property type="match status" value="1"/>
</dbReference>
<keyword evidence="23" id="KW-1185">Reference proteome</keyword>
<dbReference type="PROSITE" id="PS50156">
    <property type="entry name" value="SSD"/>
    <property type="match status" value="1"/>
</dbReference>
<evidence type="ECO:0000256" key="12">
    <source>
        <dbReference type="ARBA" id="ARBA00023002"/>
    </source>
</evidence>
<keyword evidence="10" id="KW-0752">Steroid biosynthesis</keyword>
<evidence type="ECO:0000256" key="17">
    <source>
        <dbReference type="ARBA" id="ARBA00023180"/>
    </source>
</evidence>
<comment type="subcellular location">
    <subcellularLocation>
        <location evidence="1 20">Endoplasmic reticulum membrane</location>
        <topology evidence="1 20">Multi-pass membrane protein</topology>
    </subcellularLocation>
    <subcellularLocation>
        <location evidence="2">Peroxisome membrane</location>
        <topology evidence="2">Multi-pass membrane protein</topology>
    </subcellularLocation>
</comment>
<evidence type="ECO:0000256" key="18">
    <source>
        <dbReference type="ARBA" id="ARBA00023221"/>
    </source>
</evidence>
<evidence type="ECO:0000256" key="6">
    <source>
        <dbReference type="ARBA" id="ARBA00022692"/>
    </source>
</evidence>
<evidence type="ECO:0000256" key="2">
    <source>
        <dbReference type="ARBA" id="ARBA00004585"/>
    </source>
</evidence>
<comment type="caution">
    <text evidence="22">The sequence shown here is derived from an EMBL/GenBank/DDBJ whole genome shotgun (WGS) entry which is preliminary data.</text>
</comment>
<dbReference type="InterPro" id="IPR000731">
    <property type="entry name" value="SSD"/>
</dbReference>
<dbReference type="Pfam" id="PF00368">
    <property type="entry name" value="HMG-CoA_red"/>
    <property type="match status" value="1"/>
</dbReference>
<dbReference type="GO" id="GO:0006695">
    <property type="term" value="P:cholesterol biosynthetic process"/>
    <property type="evidence" value="ECO:0007669"/>
    <property type="project" value="UniProtKB-KW"/>
</dbReference>
<dbReference type="PANTHER" id="PTHR10572:SF24">
    <property type="entry name" value="3-HYDROXY-3-METHYLGLUTARYL-COENZYME A REDUCTASE"/>
    <property type="match status" value="1"/>
</dbReference>
<dbReference type="Pfam" id="PF12349">
    <property type="entry name" value="Sterol-sensing"/>
    <property type="match status" value="1"/>
</dbReference>
<dbReference type="NCBIfam" id="TIGR00533">
    <property type="entry name" value="HMG_CoA_R_NADP"/>
    <property type="match status" value="1"/>
</dbReference>
<dbReference type="InterPro" id="IPR004816">
    <property type="entry name" value="HMG_CoA_Rdtase_metazoan"/>
</dbReference>
<dbReference type="PROSITE" id="PS50065">
    <property type="entry name" value="HMG_COA_REDUCTASE_4"/>
    <property type="match status" value="1"/>
</dbReference>
<keyword evidence="15" id="KW-0576">Peroxisome</keyword>
<evidence type="ECO:0000313" key="22">
    <source>
        <dbReference type="EMBL" id="KAJ1209242.1"/>
    </source>
</evidence>
<evidence type="ECO:0000256" key="19">
    <source>
        <dbReference type="ARBA" id="ARBA00049909"/>
    </source>
</evidence>
<dbReference type="Gene3D" id="3.30.70.420">
    <property type="entry name" value="Hydroxymethylglutaryl-CoA reductase, class I/II, NAD/NADP-binding domain"/>
    <property type="match status" value="1"/>
</dbReference>
<keyword evidence="10" id="KW-0444">Lipid biosynthesis</keyword>
<evidence type="ECO:0000256" key="1">
    <source>
        <dbReference type="ARBA" id="ARBA00004477"/>
    </source>
</evidence>
<feature type="domain" description="SSD" evidence="21">
    <location>
        <begin position="61"/>
        <end position="218"/>
    </location>
</feature>
<evidence type="ECO:0000256" key="14">
    <source>
        <dbReference type="ARBA" id="ARBA00023136"/>
    </source>
</evidence>
<comment type="similarity">
    <text evidence="4 20">Belongs to the HMG-CoA reductase family.</text>
</comment>
<feature type="transmembrane region" description="Helical" evidence="20">
    <location>
        <begin position="202"/>
        <end position="220"/>
    </location>
</feature>
<proteinExistence type="inferred from homology"/>
<dbReference type="GO" id="GO:0005778">
    <property type="term" value="C:peroxisomal membrane"/>
    <property type="evidence" value="ECO:0007669"/>
    <property type="project" value="UniProtKB-SubCell"/>
</dbReference>
<gene>
    <name evidence="22" type="ORF">NDU88_004620</name>
</gene>
<dbReference type="FunFam" id="3.30.70.420:FF:000001">
    <property type="entry name" value="3-hydroxy-3-methylglutaryl coenzyme A reductase"/>
    <property type="match status" value="1"/>
</dbReference>
<keyword evidence="5" id="KW-0153">Cholesterol metabolism</keyword>
<accession>A0AAV7W5S2</accession>
<dbReference type="SUPFAM" id="SSF56542">
    <property type="entry name" value="Substrate-binding domain of HMG-CoA reductase"/>
    <property type="match status" value="1"/>
</dbReference>
<keyword evidence="7" id="KW-0152">Cholesterol biosynthesis</keyword>
<reference evidence="22" key="1">
    <citation type="journal article" date="2022" name="bioRxiv">
        <title>Sequencing and chromosome-scale assembly of the giantPleurodeles waltlgenome.</title>
        <authorList>
            <person name="Brown T."/>
            <person name="Elewa A."/>
            <person name="Iarovenko S."/>
            <person name="Subramanian E."/>
            <person name="Araus A.J."/>
            <person name="Petzold A."/>
            <person name="Susuki M."/>
            <person name="Suzuki K.-i.T."/>
            <person name="Hayashi T."/>
            <person name="Toyoda A."/>
            <person name="Oliveira C."/>
            <person name="Osipova E."/>
            <person name="Leigh N.D."/>
            <person name="Simon A."/>
            <person name="Yun M.H."/>
        </authorList>
    </citation>
    <scope>NUCLEOTIDE SEQUENCE</scope>
    <source>
        <strain evidence="22">20211129_DDA</strain>
        <tissue evidence="22">Liver</tissue>
    </source>
</reference>
<comment type="pathway">
    <text evidence="3 20">Metabolic intermediate biosynthesis; (R)-mevalonate biosynthesis; (R)-mevalonate from acetyl-CoA: step 3/3.</text>
</comment>
<comment type="catalytic activity">
    <reaction evidence="19">
        <text>(R)-mevalonate + 2 NADP(+) + CoA = (3S)-3-hydroxy-3-methylglutaryl-CoA + 2 NADPH + 2 H(+)</text>
        <dbReference type="Rhea" id="RHEA:15989"/>
        <dbReference type="ChEBI" id="CHEBI:15378"/>
        <dbReference type="ChEBI" id="CHEBI:36464"/>
        <dbReference type="ChEBI" id="CHEBI:43074"/>
        <dbReference type="ChEBI" id="CHEBI:57287"/>
        <dbReference type="ChEBI" id="CHEBI:57783"/>
        <dbReference type="ChEBI" id="CHEBI:58349"/>
        <dbReference type="EC" id="1.1.1.34"/>
    </reaction>
    <physiologicalReaction direction="right-to-left" evidence="19">
        <dbReference type="Rhea" id="RHEA:15991"/>
    </physiologicalReaction>
</comment>
<evidence type="ECO:0000256" key="9">
    <source>
        <dbReference type="ARBA" id="ARBA00022857"/>
    </source>
</evidence>
<organism evidence="22 23">
    <name type="scientific">Pleurodeles waltl</name>
    <name type="common">Iberian ribbed newt</name>
    <dbReference type="NCBI Taxonomy" id="8319"/>
    <lineage>
        <taxon>Eukaryota</taxon>
        <taxon>Metazoa</taxon>
        <taxon>Chordata</taxon>
        <taxon>Craniata</taxon>
        <taxon>Vertebrata</taxon>
        <taxon>Euteleostomi</taxon>
        <taxon>Amphibia</taxon>
        <taxon>Batrachia</taxon>
        <taxon>Caudata</taxon>
        <taxon>Salamandroidea</taxon>
        <taxon>Salamandridae</taxon>
        <taxon>Pleurodelinae</taxon>
        <taxon>Pleurodeles</taxon>
    </lineage>
</organism>
<evidence type="ECO:0000256" key="8">
    <source>
        <dbReference type="ARBA" id="ARBA00022824"/>
    </source>
</evidence>
<evidence type="ECO:0000256" key="7">
    <source>
        <dbReference type="ARBA" id="ARBA00022778"/>
    </source>
</evidence>
<keyword evidence="10" id="KW-0443">Lipid metabolism</keyword>
<evidence type="ECO:0000256" key="13">
    <source>
        <dbReference type="ARBA" id="ARBA00023011"/>
    </source>
</evidence>
<sequence length="883" mass="96600">MLSRLFRLHGLFVASHPWEVIVGTVTLTICTMSMNMFTGNDQICGWNYECPKLEEDVLSSDIIILTITRCIAILYIYFQFQNLRQLGSKYILGIAGLFTIFSSFVFSTVVIHFLDKELTGLNEALPFFLLLIDLSRASALAKFALSSNSQDEVRHNIARGMAILGPTFTLDALVECLVIGVGTMSGVRQLEIMCCFGCMSVLANYFVFMTFFPACVSLVLELSRESREGRPIWQLSHFARVLEEEEDNKPNPVTQRVKMIMSLGLVLVHAHNRWITEPSSQNGTVGPKMLMELDENVPKRIEPSVPLWQFYLSRMGSMDVEQVITLGLALLLAVKYIFFEQTETESTLSLKNPMSSHTAMRKKTPETCCMKEPKLEQNNTSTVAVDNLVSSEGRSEVIKPLPIVNTAKAKFVVGELNDQEPPENSEKQFHPELPSEPRSIEECVQILRNPQEGAKSLSDEEVIKLVQAKYIPAYKLESSMESPERGVSIRRKMLSPMLAEPTALQHLPYKNYNYSLVMGACCENVIGYMPIPVGVAGPLILDRKEFQVPMATTEGCLVASTNRGCRAIALGGGACSRVLSDGMTRGPVVRLPTALEAAEVKAWLESPEGFKVIKDEFDSTSRFARLQKLQIGLAGRNLYIRFQSKTGDAMGMNMISKGTEQALARLHEEFPNMQLLAVSGNYCTDKKPAAINWIEGRGKSVVAEAVIPAKVVKEVLKTSTPALVDVNINKNLVGSAMAGSIGGFNAHAANIVTAIYLACGQDAAQNVGSSNCITLMEPTGPNQEDLHISCTMPSIEVGTVGGGTNLPPQQSCLRMLGVQGASQDNPGENACQLARIVCGTVMAGELSLMAALAAGHLVKSHMTHNRSKINLQNLPGTCTKKAA</sequence>
<evidence type="ECO:0000256" key="10">
    <source>
        <dbReference type="ARBA" id="ARBA00022955"/>
    </source>
</evidence>
<dbReference type="GO" id="GO:0008299">
    <property type="term" value="P:isoprenoid biosynthetic process"/>
    <property type="evidence" value="ECO:0007669"/>
    <property type="project" value="InterPro"/>
</dbReference>
<dbReference type="GO" id="GO:0050661">
    <property type="term" value="F:NADP binding"/>
    <property type="evidence" value="ECO:0007669"/>
    <property type="project" value="InterPro"/>
</dbReference>
<keyword evidence="17" id="KW-0325">Glycoprotein</keyword>
<dbReference type="InterPro" id="IPR023076">
    <property type="entry name" value="HMG_CoA_Rdtase_CS"/>
</dbReference>
<keyword evidence="18" id="KW-0753">Steroid metabolism</keyword>
<evidence type="ECO:0000256" key="3">
    <source>
        <dbReference type="ARBA" id="ARBA00005084"/>
    </source>
</evidence>
<dbReference type="InterPro" id="IPR053958">
    <property type="entry name" value="HMGCR/SNAP/NPC1-like_SSD"/>
</dbReference>
<evidence type="ECO:0000256" key="11">
    <source>
        <dbReference type="ARBA" id="ARBA00022989"/>
    </source>
</evidence>
<protein>
    <recommendedName>
        <fullName evidence="20">3-hydroxy-3-methylglutaryl coenzyme A reductase</fullName>
        <shortName evidence="20">HMG-CoA reductase</shortName>
        <ecNumber evidence="20">1.1.1.34</ecNumber>
    </recommendedName>
</protein>
<dbReference type="PROSITE" id="PS00066">
    <property type="entry name" value="HMG_COA_REDUCTASE_1"/>
    <property type="match status" value="1"/>
</dbReference>
<keyword evidence="9 20" id="KW-0521">NADP</keyword>
<evidence type="ECO:0000259" key="21">
    <source>
        <dbReference type="PROSITE" id="PS50156"/>
    </source>
</evidence>
<dbReference type="CDD" id="cd00643">
    <property type="entry name" value="HMG-CoA_reductase_classI"/>
    <property type="match status" value="1"/>
</dbReference>
<evidence type="ECO:0000256" key="4">
    <source>
        <dbReference type="ARBA" id="ARBA00007661"/>
    </source>
</evidence>
<dbReference type="GO" id="GO:0015936">
    <property type="term" value="P:coenzyme A metabolic process"/>
    <property type="evidence" value="ECO:0007669"/>
    <property type="project" value="InterPro"/>
</dbReference>
<dbReference type="GO" id="GO:0005789">
    <property type="term" value="C:endoplasmic reticulum membrane"/>
    <property type="evidence" value="ECO:0007669"/>
    <property type="project" value="UniProtKB-SubCell"/>
</dbReference>
<dbReference type="FunFam" id="3.90.770.10:FF:000002">
    <property type="entry name" value="3-hydroxy-3-methylglutaryl coenzyme A reductase"/>
    <property type="match status" value="1"/>
</dbReference>
<evidence type="ECO:0000256" key="16">
    <source>
        <dbReference type="ARBA" id="ARBA00023166"/>
    </source>
</evidence>
<feature type="transmembrane region" description="Helical" evidence="20">
    <location>
        <begin position="57"/>
        <end position="78"/>
    </location>
</feature>
<evidence type="ECO:0000256" key="15">
    <source>
        <dbReference type="ARBA" id="ARBA00023140"/>
    </source>
</evidence>
<name>A0AAV7W5S2_PLEWA</name>
<dbReference type="InterPro" id="IPR004554">
    <property type="entry name" value="HMG_CoA_Rdtase_eu_arc"/>
</dbReference>
<dbReference type="PROSITE" id="PS01192">
    <property type="entry name" value="HMG_COA_REDUCTASE_3"/>
    <property type="match status" value="1"/>
</dbReference>
<dbReference type="NCBIfam" id="TIGR00920">
    <property type="entry name" value="2A060605"/>
    <property type="match status" value="1"/>
</dbReference>
<dbReference type="EC" id="1.1.1.34" evidence="20"/>
<feature type="transmembrane region" description="Helical" evidence="20">
    <location>
        <begin position="90"/>
        <end position="113"/>
    </location>
</feature>
<evidence type="ECO:0000313" key="23">
    <source>
        <dbReference type="Proteomes" id="UP001066276"/>
    </source>
</evidence>
<dbReference type="InterPro" id="IPR002202">
    <property type="entry name" value="HMG_CoA_Rdtase"/>
</dbReference>
<keyword evidence="12 20" id="KW-0560">Oxidoreductase</keyword>
<evidence type="ECO:0000256" key="20">
    <source>
        <dbReference type="RuleBase" id="RU361219"/>
    </source>
</evidence>
<dbReference type="GO" id="GO:0004420">
    <property type="term" value="F:hydroxymethylglutaryl-CoA reductase (NADPH) activity"/>
    <property type="evidence" value="ECO:0007669"/>
    <property type="project" value="UniProtKB-EC"/>
</dbReference>
<keyword evidence="8 20" id="KW-0256">Endoplasmic reticulum</keyword>
<feature type="transmembrane region" description="Helical" evidence="20">
    <location>
        <begin position="20"/>
        <end position="37"/>
    </location>
</feature>
<dbReference type="AlphaFoldDB" id="A0AAV7W5S2"/>
<dbReference type="InterPro" id="IPR009029">
    <property type="entry name" value="HMG_CoA_Rdtase_sub-bd_dom_sf"/>
</dbReference>
<dbReference type="FunFam" id="1.10.3270.10:FF:000001">
    <property type="entry name" value="3-hydroxy-3-methylglutaryl coenzyme A reductase"/>
    <property type="match status" value="1"/>
</dbReference>
<dbReference type="Proteomes" id="UP001066276">
    <property type="component" value="Chromosome 1_2"/>
</dbReference>
<dbReference type="InterPro" id="IPR023074">
    <property type="entry name" value="HMG_CoA_Rdtase_cat_sf"/>
</dbReference>
<keyword evidence="11 20" id="KW-1133">Transmembrane helix</keyword>
<dbReference type="EMBL" id="JANPWB010000002">
    <property type="protein sequence ID" value="KAJ1209242.1"/>
    <property type="molecule type" value="Genomic_DNA"/>
</dbReference>
<dbReference type="PANTHER" id="PTHR10572">
    <property type="entry name" value="3-HYDROXY-3-METHYLGLUTARYL-COENZYME A REDUCTASE"/>
    <property type="match status" value="1"/>
</dbReference>
<keyword evidence="14 20" id="KW-0472">Membrane</keyword>
<keyword evidence="13" id="KW-0756">Sterol biosynthesis</keyword>
<evidence type="ECO:0000256" key="5">
    <source>
        <dbReference type="ARBA" id="ARBA00022548"/>
    </source>
</evidence>
<dbReference type="SUPFAM" id="SSF55035">
    <property type="entry name" value="NAD-binding domain of HMG-CoA reductase"/>
    <property type="match status" value="1"/>
</dbReference>
<dbReference type="InterPro" id="IPR023282">
    <property type="entry name" value="HMG_CoA_Rdtase_N"/>
</dbReference>
<dbReference type="PRINTS" id="PR00071">
    <property type="entry name" value="HMGCOARDTASE"/>
</dbReference>
<dbReference type="InterPro" id="IPR009023">
    <property type="entry name" value="HMG_CoA_Rdtase_NAD(P)-bd_sf"/>
</dbReference>
<dbReference type="Gene3D" id="3.90.770.10">
    <property type="entry name" value="3-hydroxy-3-methylglutaryl-coenzyme A Reductase, Chain A, domain 2"/>
    <property type="match status" value="1"/>
</dbReference>
<keyword evidence="16" id="KW-1207">Sterol metabolism</keyword>
<feature type="transmembrane region" description="Helical" evidence="20">
    <location>
        <begin position="157"/>
        <end position="182"/>
    </location>
</feature>
<keyword evidence="6 20" id="KW-0812">Transmembrane</keyword>
<dbReference type="Gene3D" id="1.10.3270.10">
    <property type="entry name" value="HMGR, N-terminal domain"/>
    <property type="match status" value="1"/>
</dbReference>